<feature type="region of interest" description="Disordered" evidence="1">
    <location>
        <begin position="265"/>
        <end position="286"/>
    </location>
</feature>
<dbReference type="SMART" id="SM00595">
    <property type="entry name" value="MADF"/>
    <property type="match status" value="1"/>
</dbReference>
<organism evidence="3 4">
    <name type="scientific">Eptatretus burgeri</name>
    <name type="common">Inshore hagfish</name>
    <dbReference type="NCBI Taxonomy" id="7764"/>
    <lineage>
        <taxon>Eukaryota</taxon>
        <taxon>Metazoa</taxon>
        <taxon>Chordata</taxon>
        <taxon>Craniata</taxon>
        <taxon>Vertebrata</taxon>
        <taxon>Cyclostomata</taxon>
        <taxon>Myxini</taxon>
        <taxon>Myxiniformes</taxon>
        <taxon>Myxinidae</taxon>
        <taxon>Eptatretinae</taxon>
        <taxon>Eptatretus</taxon>
    </lineage>
</organism>
<dbReference type="OMA" id="EKTCRWE"/>
<dbReference type="Ensembl" id="ENSEBUT00000023412.1">
    <property type="protein sequence ID" value="ENSEBUP00000022836.1"/>
    <property type="gene ID" value="ENSEBUG00000014075.1"/>
</dbReference>
<dbReference type="AlphaFoldDB" id="A0A8C4R161"/>
<dbReference type="Proteomes" id="UP000694388">
    <property type="component" value="Unplaced"/>
</dbReference>
<feature type="domain" description="MADF" evidence="2">
    <location>
        <begin position="22"/>
        <end position="119"/>
    </location>
</feature>
<keyword evidence="4" id="KW-1185">Reference proteome</keyword>
<proteinExistence type="predicted"/>
<dbReference type="InterPro" id="IPR006578">
    <property type="entry name" value="MADF-dom"/>
</dbReference>
<name>A0A8C4R161_EPTBU</name>
<sequence>MASRHGDPLLVKPIWDVDREILLINFFQAYRFLWDSSHGEYFCKELRNMRLRELRQTLGRDRNGNSFIENDIRSKWKNLRTTYGRELKRMEQARMLGWERGNSHWYHFARLSFLRDSIKPRINDEVGKNQENHDGLNPSQVQNHSLLDDLEHDVIPMEEITREIGPDGRLAPISSGQLNKGFYVLPSSGSKWKKHQNKLRNGDCSRANLPQKTAEIAKRNITLESDPETLFGLHVACSLRRMTPYGREMAKLDIQRLFLQYAFRNQSNQKDERQTQQSGSGSSRSS</sequence>
<evidence type="ECO:0000313" key="4">
    <source>
        <dbReference type="Proteomes" id="UP000694388"/>
    </source>
</evidence>
<evidence type="ECO:0000313" key="3">
    <source>
        <dbReference type="Ensembl" id="ENSEBUP00000022836.1"/>
    </source>
</evidence>
<dbReference type="Pfam" id="PF10545">
    <property type="entry name" value="MADF_DNA_bdg"/>
    <property type="match status" value="1"/>
</dbReference>
<dbReference type="PROSITE" id="PS51029">
    <property type="entry name" value="MADF"/>
    <property type="match status" value="1"/>
</dbReference>
<reference evidence="3" key="1">
    <citation type="submission" date="2025-08" db="UniProtKB">
        <authorList>
            <consortium name="Ensembl"/>
        </authorList>
    </citation>
    <scope>IDENTIFICATION</scope>
</reference>
<accession>A0A8C4R161</accession>
<dbReference type="PANTHER" id="PTHR12243">
    <property type="entry name" value="MADF DOMAIN TRANSCRIPTION FACTOR"/>
    <property type="match status" value="1"/>
</dbReference>
<evidence type="ECO:0000259" key="2">
    <source>
        <dbReference type="PROSITE" id="PS51029"/>
    </source>
</evidence>
<evidence type="ECO:0000256" key="1">
    <source>
        <dbReference type="SAM" id="MobiDB-lite"/>
    </source>
</evidence>
<dbReference type="PANTHER" id="PTHR12243:SF67">
    <property type="entry name" value="COREPRESSOR OF PANGOLIN, ISOFORM A-RELATED"/>
    <property type="match status" value="1"/>
</dbReference>
<protein>
    <recommendedName>
        <fullName evidence="2">MADF domain-containing protein</fullName>
    </recommendedName>
</protein>
<dbReference type="InterPro" id="IPR039353">
    <property type="entry name" value="TF_Adf1"/>
</dbReference>
<feature type="compositionally biased region" description="Low complexity" evidence="1">
    <location>
        <begin position="275"/>
        <end position="286"/>
    </location>
</feature>
<reference evidence="3" key="2">
    <citation type="submission" date="2025-09" db="UniProtKB">
        <authorList>
            <consortium name="Ensembl"/>
        </authorList>
    </citation>
    <scope>IDENTIFICATION</scope>
</reference>